<evidence type="ECO:0000313" key="2">
    <source>
        <dbReference type="Proteomes" id="UP000580051"/>
    </source>
</evidence>
<dbReference type="Proteomes" id="UP000580051">
    <property type="component" value="Unassembled WGS sequence"/>
</dbReference>
<name>A0A6V8NUU3_9ACTN</name>
<accession>A0A6V8NUU3</accession>
<evidence type="ECO:0008006" key="3">
    <source>
        <dbReference type="Google" id="ProtNLM"/>
    </source>
</evidence>
<gene>
    <name evidence="1" type="ORF">HKBW3S06_01493</name>
</gene>
<dbReference type="AlphaFoldDB" id="A0A6V8NUU3"/>
<protein>
    <recommendedName>
        <fullName evidence="3">Transposase</fullName>
    </recommendedName>
</protein>
<reference evidence="1 2" key="1">
    <citation type="journal article" date="2020" name="Front. Microbiol.">
        <title>Single-cell genomics of novel Actinobacteria with the Wood-Ljungdahl pathway discovered in a serpentinizing system.</title>
        <authorList>
            <person name="Merino N."/>
            <person name="Kawai M."/>
            <person name="Boyd E.S."/>
            <person name="Colman D.R."/>
            <person name="McGlynn S.E."/>
            <person name="Nealson K.H."/>
            <person name="Kurokawa K."/>
            <person name="Hongoh Y."/>
        </authorList>
    </citation>
    <scope>NUCLEOTIDE SEQUENCE [LARGE SCALE GENOMIC DNA]</scope>
    <source>
        <strain evidence="1 2">S06</strain>
    </source>
</reference>
<evidence type="ECO:0000313" key="1">
    <source>
        <dbReference type="EMBL" id="GFP22266.1"/>
    </source>
</evidence>
<dbReference type="EMBL" id="BLRV01000302">
    <property type="protein sequence ID" value="GFP22266.1"/>
    <property type="molecule type" value="Genomic_DNA"/>
</dbReference>
<feature type="non-terminal residue" evidence="1">
    <location>
        <position position="1"/>
    </location>
</feature>
<comment type="caution">
    <text evidence="1">The sequence shown here is derived from an EMBL/GenBank/DDBJ whole genome shotgun (WGS) entry which is preliminary data.</text>
</comment>
<proteinExistence type="predicted"/>
<dbReference type="RefSeq" id="WP_219852492.1">
    <property type="nucleotide sequence ID" value="NZ_BLRV01000302.1"/>
</dbReference>
<sequence>VIGKLCLSTLRVVDERGQREHTVWHLKGKPMARRVVEELLSGSATLGQLSRRHEISSGLIGHWPMARREATVCWG</sequence>
<organism evidence="1 2">
    <name type="scientific">Candidatus Hakubella thermalkaliphila</name>
    <dbReference type="NCBI Taxonomy" id="2754717"/>
    <lineage>
        <taxon>Bacteria</taxon>
        <taxon>Bacillati</taxon>
        <taxon>Actinomycetota</taxon>
        <taxon>Actinomycetota incertae sedis</taxon>
        <taxon>Candidatus Hakubellales</taxon>
        <taxon>Candidatus Hakubellaceae</taxon>
        <taxon>Candidatus Hakubella</taxon>
    </lineage>
</organism>